<dbReference type="PANTHER" id="PTHR24256">
    <property type="entry name" value="TRYPTASE-RELATED"/>
    <property type="match status" value="1"/>
</dbReference>
<accession>B4LNB6</accession>
<evidence type="ECO:0000256" key="4">
    <source>
        <dbReference type="ARBA" id="ARBA00024195"/>
    </source>
</evidence>
<dbReference type="MEROPS" id="S01.960"/>
<comment type="similarity">
    <text evidence="4">Belongs to the peptidase S1 family. CLIP subfamily.</text>
</comment>
<dbReference type="Pfam" id="PF18322">
    <property type="entry name" value="CLIP_1"/>
    <property type="match status" value="1"/>
</dbReference>
<evidence type="ECO:0000256" key="6">
    <source>
        <dbReference type="ARBA" id="ARBA00076468"/>
    </source>
</evidence>
<dbReference type="KEGG" id="dvi:6625768"/>
<evidence type="ECO:0000313" key="9">
    <source>
        <dbReference type="EMBL" id="EDW61068.1"/>
    </source>
</evidence>
<organism evidence="9 10">
    <name type="scientific">Drosophila virilis</name>
    <name type="common">Fruit fly</name>
    <dbReference type="NCBI Taxonomy" id="7244"/>
    <lineage>
        <taxon>Eukaryota</taxon>
        <taxon>Metazoa</taxon>
        <taxon>Ecdysozoa</taxon>
        <taxon>Arthropoda</taxon>
        <taxon>Hexapoda</taxon>
        <taxon>Insecta</taxon>
        <taxon>Pterygota</taxon>
        <taxon>Neoptera</taxon>
        <taxon>Endopterygota</taxon>
        <taxon>Diptera</taxon>
        <taxon>Brachycera</taxon>
        <taxon>Muscomorpha</taxon>
        <taxon>Ephydroidea</taxon>
        <taxon>Drosophilidae</taxon>
        <taxon>Drosophila</taxon>
    </lineage>
</organism>
<keyword evidence="9" id="KW-0378">Hydrolase</keyword>
<dbReference type="PRINTS" id="PR00722">
    <property type="entry name" value="CHYMOTRYPSIN"/>
</dbReference>
<dbReference type="InterPro" id="IPR001254">
    <property type="entry name" value="Trypsin_dom"/>
</dbReference>
<dbReference type="GO" id="GO:0005576">
    <property type="term" value="C:extracellular region"/>
    <property type="evidence" value="ECO:0007669"/>
    <property type="project" value="UniProtKB-SubCell"/>
</dbReference>
<dbReference type="SMART" id="SM00020">
    <property type="entry name" value="Tryp_SPc"/>
    <property type="match status" value="1"/>
</dbReference>
<dbReference type="FunFam" id="2.40.10.10:FF:000038">
    <property type="entry name" value="Serine protease"/>
    <property type="match status" value="1"/>
</dbReference>
<dbReference type="FunCoup" id="B4LNB6">
    <property type="interactions" value="15"/>
</dbReference>
<sequence>MKLMDAARYWHALLLAWVVVAQNQLTNGQQSEGSMSPCGLTESCVTEQRCIESDDSGRGAIRPRMARVCGEGLVCCDQEQLDSWDAEQNRTDAHKATTTPITTITEESFYESCGKDMECVPRNLCRDNIIIDDGRYLVHPRIGDQPCTKPLHRCCAVDQRVAANESSYVVNLNNFKYQGCGRSNAKGLIDDFKYQEDVAFFGEFPWMVAVHTGRNIYLCGGTLIHPQLVLTSAHNIRNQTVDTLVVRVGDWDLSSVAEPYEFQARRIKQIIAHEEFDPGAHYNDIALLVLDEPVDLQPHIQPLCLPPSETPKLLAELRTALCYATGWGSRLPDTNKNERQLKRIDLPIVSKAECQGNLRLTQLGKRFRLRPSFICAGGVKGKDTCNGDGGSPLFCTLPGQTDRYRLVGIVSYGVSCAQEDVPAVYANVPYLRSWIDEKVNSLGLELETV</sequence>
<evidence type="ECO:0000259" key="8">
    <source>
        <dbReference type="PROSITE" id="PS50240"/>
    </source>
</evidence>
<feature type="domain" description="Peptidase S1" evidence="8">
    <location>
        <begin position="188"/>
        <end position="440"/>
    </location>
</feature>
<dbReference type="InParanoid" id="B4LNB6"/>
<keyword evidence="7" id="KW-0732">Signal</keyword>
<keyword evidence="10" id="KW-1185">Reference proteome</keyword>
<feature type="chain" id="PRO_5002812893" description="Phenoloxidase-activating factor 2" evidence="7">
    <location>
        <begin position="29"/>
        <end position="449"/>
    </location>
</feature>
<dbReference type="SMR" id="B4LNB6"/>
<comment type="subcellular location">
    <subcellularLocation>
        <location evidence="1">Secreted</location>
    </subcellularLocation>
</comment>
<dbReference type="EMBL" id="CH940648">
    <property type="protein sequence ID" value="EDW61068.1"/>
    <property type="molecule type" value="Genomic_DNA"/>
</dbReference>
<proteinExistence type="inferred from homology"/>
<dbReference type="PROSITE" id="PS50240">
    <property type="entry name" value="TRYPSIN_DOM"/>
    <property type="match status" value="1"/>
</dbReference>
<dbReference type="SUPFAM" id="SSF50494">
    <property type="entry name" value="Trypsin-like serine proteases"/>
    <property type="match status" value="1"/>
</dbReference>
<evidence type="ECO:0000256" key="7">
    <source>
        <dbReference type="SAM" id="SignalP"/>
    </source>
</evidence>
<dbReference type="Gene3D" id="2.40.10.10">
    <property type="entry name" value="Trypsin-like serine proteases"/>
    <property type="match status" value="1"/>
</dbReference>
<dbReference type="PhylomeDB" id="B4LNB6"/>
<dbReference type="STRING" id="7244.B4LNB6"/>
<evidence type="ECO:0000313" key="10">
    <source>
        <dbReference type="Proteomes" id="UP000008792"/>
    </source>
</evidence>
<dbReference type="OMA" id="CCAVDQQ"/>
<gene>
    <name evidence="9" type="primary">Dvir\GJ20509</name>
    <name evidence="9" type="ORF">Dvir_GJ20509</name>
</gene>
<dbReference type="Pfam" id="PF00089">
    <property type="entry name" value="Trypsin"/>
    <property type="match status" value="1"/>
</dbReference>
<evidence type="ECO:0000256" key="2">
    <source>
        <dbReference type="ARBA" id="ARBA00022525"/>
    </source>
</evidence>
<dbReference type="AlphaFoldDB" id="B4LNB6"/>
<feature type="signal peptide" evidence="7">
    <location>
        <begin position="1"/>
        <end position="28"/>
    </location>
</feature>
<dbReference type="Proteomes" id="UP000008792">
    <property type="component" value="Unassembled WGS sequence"/>
</dbReference>
<keyword evidence="3" id="KW-1015">Disulfide bond</keyword>
<evidence type="ECO:0000256" key="5">
    <source>
        <dbReference type="ARBA" id="ARBA00068096"/>
    </source>
</evidence>
<dbReference type="eggNOG" id="KOG3627">
    <property type="taxonomic scope" value="Eukaryota"/>
</dbReference>
<protein>
    <recommendedName>
        <fullName evidence="5">Phenoloxidase-activating factor 2</fullName>
    </recommendedName>
    <alternativeName>
        <fullName evidence="6">Prophenoloxidase-activating factor II</fullName>
    </alternativeName>
</protein>
<name>B4LNB6_DROVI</name>
<dbReference type="HOGENOM" id="CLU_006842_0_3_1"/>
<dbReference type="InterPro" id="IPR009003">
    <property type="entry name" value="Peptidase_S1_PA"/>
</dbReference>
<reference evidence="9 10" key="1">
    <citation type="journal article" date="2007" name="Nature">
        <title>Evolution of genes and genomes on the Drosophila phylogeny.</title>
        <authorList>
            <consortium name="Drosophila 12 Genomes Consortium"/>
            <person name="Clark A.G."/>
            <person name="Eisen M.B."/>
            <person name="Smith D.R."/>
            <person name="Bergman C.M."/>
            <person name="Oliver B."/>
            <person name="Markow T.A."/>
            <person name="Kaufman T.C."/>
            <person name="Kellis M."/>
            <person name="Gelbart W."/>
            <person name="Iyer V.N."/>
            <person name="Pollard D.A."/>
            <person name="Sackton T.B."/>
            <person name="Larracuente A.M."/>
            <person name="Singh N.D."/>
            <person name="Abad J.P."/>
            <person name="Abt D.N."/>
            <person name="Adryan B."/>
            <person name="Aguade M."/>
            <person name="Akashi H."/>
            <person name="Anderson W.W."/>
            <person name="Aquadro C.F."/>
            <person name="Ardell D.H."/>
            <person name="Arguello R."/>
            <person name="Artieri C.G."/>
            <person name="Barbash D.A."/>
            <person name="Barker D."/>
            <person name="Barsanti P."/>
            <person name="Batterham P."/>
            <person name="Batzoglou S."/>
            <person name="Begun D."/>
            <person name="Bhutkar A."/>
            <person name="Blanco E."/>
            <person name="Bosak S.A."/>
            <person name="Bradley R.K."/>
            <person name="Brand A.D."/>
            <person name="Brent M.R."/>
            <person name="Brooks A.N."/>
            <person name="Brown R.H."/>
            <person name="Butlin R.K."/>
            <person name="Caggese C."/>
            <person name="Calvi B.R."/>
            <person name="Bernardo de Carvalho A."/>
            <person name="Caspi A."/>
            <person name="Castrezana S."/>
            <person name="Celniker S.E."/>
            <person name="Chang J.L."/>
            <person name="Chapple C."/>
            <person name="Chatterji S."/>
            <person name="Chinwalla A."/>
            <person name="Civetta A."/>
            <person name="Clifton S.W."/>
            <person name="Comeron J.M."/>
            <person name="Costello J.C."/>
            <person name="Coyne J.A."/>
            <person name="Daub J."/>
            <person name="David R.G."/>
            <person name="Delcher A.L."/>
            <person name="Delehaunty K."/>
            <person name="Do C.B."/>
            <person name="Ebling H."/>
            <person name="Edwards K."/>
            <person name="Eickbush T."/>
            <person name="Evans J.D."/>
            <person name="Filipski A."/>
            <person name="Findeiss S."/>
            <person name="Freyhult E."/>
            <person name="Fulton L."/>
            <person name="Fulton R."/>
            <person name="Garcia A.C."/>
            <person name="Gardiner A."/>
            <person name="Garfield D.A."/>
            <person name="Garvin B.E."/>
            <person name="Gibson G."/>
            <person name="Gilbert D."/>
            <person name="Gnerre S."/>
            <person name="Godfrey J."/>
            <person name="Good R."/>
            <person name="Gotea V."/>
            <person name="Gravely B."/>
            <person name="Greenberg A.J."/>
            <person name="Griffiths-Jones S."/>
            <person name="Gross S."/>
            <person name="Guigo R."/>
            <person name="Gustafson E.A."/>
            <person name="Haerty W."/>
            <person name="Hahn M.W."/>
            <person name="Halligan D.L."/>
            <person name="Halpern A.L."/>
            <person name="Halter G.M."/>
            <person name="Han M.V."/>
            <person name="Heger A."/>
            <person name="Hillier L."/>
            <person name="Hinrichs A.S."/>
            <person name="Holmes I."/>
            <person name="Hoskins R.A."/>
            <person name="Hubisz M.J."/>
            <person name="Hultmark D."/>
            <person name="Huntley M.A."/>
            <person name="Jaffe D.B."/>
            <person name="Jagadeeshan S."/>
            <person name="Jeck W.R."/>
            <person name="Johnson J."/>
            <person name="Jones C.D."/>
            <person name="Jordan W.C."/>
            <person name="Karpen G.H."/>
            <person name="Kataoka E."/>
            <person name="Keightley P.D."/>
            <person name="Kheradpour P."/>
            <person name="Kirkness E.F."/>
            <person name="Koerich L.B."/>
            <person name="Kristiansen K."/>
            <person name="Kudrna D."/>
            <person name="Kulathinal R.J."/>
            <person name="Kumar S."/>
            <person name="Kwok R."/>
            <person name="Lander E."/>
            <person name="Langley C.H."/>
            <person name="Lapoint R."/>
            <person name="Lazzaro B.P."/>
            <person name="Lee S.J."/>
            <person name="Levesque L."/>
            <person name="Li R."/>
            <person name="Lin C.F."/>
            <person name="Lin M.F."/>
            <person name="Lindblad-Toh K."/>
            <person name="Llopart A."/>
            <person name="Long M."/>
            <person name="Low L."/>
            <person name="Lozovsky E."/>
            <person name="Lu J."/>
            <person name="Luo M."/>
            <person name="Machado C.A."/>
            <person name="Makalowski W."/>
            <person name="Marzo M."/>
            <person name="Matsuda M."/>
            <person name="Matzkin L."/>
            <person name="McAllister B."/>
            <person name="McBride C.S."/>
            <person name="McKernan B."/>
            <person name="McKernan K."/>
            <person name="Mendez-Lago M."/>
            <person name="Minx P."/>
            <person name="Mollenhauer M.U."/>
            <person name="Montooth K."/>
            <person name="Mount S.M."/>
            <person name="Mu X."/>
            <person name="Myers E."/>
            <person name="Negre B."/>
            <person name="Newfeld S."/>
            <person name="Nielsen R."/>
            <person name="Noor M.A."/>
            <person name="O'Grady P."/>
            <person name="Pachter L."/>
            <person name="Papaceit M."/>
            <person name="Parisi M.J."/>
            <person name="Parisi M."/>
            <person name="Parts L."/>
            <person name="Pedersen J.S."/>
            <person name="Pesole G."/>
            <person name="Phillippy A.M."/>
            <person name="Ponting C.P."/>
            <person name="Pop M."/>
            <person name="Porcelli D."/>
            <person name="Powell J.R."/>
            <person name="Prohaska S."/>
            <person name="Pruitt K."/>
            <person name="Puig M."/>
            <person name="Quesneville H."/>
            <person name="Ram K.R."/>
            <person name="Rand D."/>
            <person name="Rasmussen M.D."/>
            <person name="Reed L.K."/>
            <person name="Reenan R."/>
            <person name="Reily A."/>
            <person name="Remington K.A."/>
            <person name="Rieger T.T."/>
            <person name="Ritchie M.G."/>
            <person name="Robin C."/>
            <person name="Rogers Y.H."/>
            <person name="Rohde C."/>
            <person name="Rozas J."/>
            <person name="Rubenfield M.J."/>
            <person name="Ruiz A."/>
            <person name="Russo S."/>
            <person name="Salzberg S.L."/>
            <person name="Sanchez-Gracia A."/>
            <person name="Saranga D.J."/>
            <person name="Sato H."/>
            <person name="Schaeffer S.W."/>
            <person name="Schatz M.C."/>
            <person name="Schlenke T."/>
            <person name="Schwartz R."/>
            <person name="Segarra C."/>
            <person name="Singh R.S."/>
            <person name="Sirot L."/>
            <person name="Sirota M."/>
            <person name="Sisneros N.B."/>
            <person name="Smith C.D."/>
            <person name="Smith T.F."/>
            <person name="Spieth J."/>
            <person name="Stage D.E."/>
            <person name="Stark A."/>
            <person name="Stephan W."/>
            <person name="Strausberg R.L."/>
            <person name="Strempel S."/>
            <person name="Sturgill D."/>
            <person name="Sutton G."/>
            <person name="Sutton G.G."/>
            <person name="Tao W."/>
            <person name="Teichmann S."/>
            <person name="Tobari Y.N."/>
            <person name="Tomimura Y."/>
            <person name="Tsolas J.M."/>
            <person name="Valente V.L."/>
            <person name="Venter E."/>
            <person name="Venter J.C."/>
            <person name="Vicario S."/>
            <person name="Vieira F.G."/>
            <person name="Vilella A.J."/>
            <person name="Villasante A."/>
            <person name="Walenz B."/>
            <person name="Wang J."/>
            <person name="Wasserman M."/>
            <person name="Watts T."/>
            <person name="Wilson D."/>
            <person name="Wilson R.K."/>
            <person name="Wing R.A."/>
            <person name="Wolfner M.F."/>
            <person name="Wong A."/>
            <person name="Wong G.K."/>
            <person name="Wu C.I."/>
            <person name="Wu G."/>
            <person name="Yamamoto D."/>
            <person name="Yang H.P."/>
            <person name="Yang S.P."/>
            <person name="Yorke J.A."/>
            <person name="Yoshida K."/>
            <person name="Zdobnov E."/>
            <person name="Zhang P."/>
            <person name="Zhang Y."/>
            <person name="Zimin A.V."/>
            <person name="Baldwin J."/>
            <person name="Abdouelleil A."/>
            <person name="Abdulkadir J."/>
            <person name="Abebe A."/>
            <person name="Abera B."/>
            <person name="Abreu J."/>
            <person name="Acer S.C."/>
            <person name="Aftuck L."/>
            <person name="Alexander A."/>
            <person name="An P."/>
            <person name="Anderson E."/>
            <person name="Anderson S."/>
            <person name="Arachi H."/>
            <person name="Azer M."/>
            <person name="Bachantsang P."/>
            <person name="Barry A."/>
            <person name="Bayul T."/>
            <person name="Berlin A."/>
            <person name="Bessette D."/>
            <person name="Bloom T."/>
            <person name="Blye J."/>
            <person name="Boguslavskiy L."/>
            <person name="Bonnet C."/>
            <person name="Boukhgalter B."/>
            <person name="Bourzgui I."/>
            <person name="Brown A."/>
            <person name="Cahill P."/>
            <person name="Channer S."/>
            <person name="Cheshatsang Y."/>
            <person name="Chuda L."/>
            <person name="Citroen M."/>
            <person name="Collymore A."/>
            <person name="Cooke P."/>
            <person name="Costello M."/>
            <person name="D'Aco K."/>
            <person name="Daza R."/>
            <person name="De Haan G."/>
            <person name="DeGray S."/>
            <person name="DeMaso C."/>
            <person name="Dhargay N."/>
            <person name="Dooley K."/>
            <person name="Dooley E."/>
            <person name="Doricent M."/>
            <person name="Dorje P."/>
            <person name="Dorjee K."/>
            <person name="Dupes A."/>
            <person name="Elong R."/>
            <person name="Falk J."/>
            <person name="Farina A."/>
            <person name="Faro S."/>
            <person name="Ferguson D."/>
            <person name="Fisher S."/>
            <person name="Foley C.D."/>
            <person name="Franke A."/>
            <person name="Friedrich D."/>
            <person name="Gadbois L."/>
            <person name="Gearin G."/>
            <person name="Gearin C.R."/>
            <person name="Giannoukos G."/>
            <person name="Goode T."/>
            <person name="Graham J."/>
            <person name="Grandbois E."/>
            <person name="Grewal S."/>
            <person name="Gyaltsen K."/>
            <person name="Hafez N."/>
            <person name="Hagos B."/>
            <person name="Hall J."/>
            <person name="Henson C."/>
            <person name="Hollinger A."/>
            <person name="Honan T."/>
            <person name="Huard M.D."/>
            <person name="Hughes L."/>
            <person name="Hurhula B."/>
            <person name="Husby M.E."/>
            <person name="Kamat A."/>
            <person name="Kanga B."/>
            <person name="Kashin S."/>
            <person name="Khazanovich D."/>
            <person name="Kisner P."/>
            <person name="Lance K."/>
            <person name="Lara M."/>
            <person name="Lee W."/>
            <person name="Lennon N."/>
            <person name="Letendre F."/>
            <person name="LeVine R."/>
            <person name="Lipovsky A."/>
            <person name="Liu X."/>
            <person name="Liu J."/>
            <person name="Liu S."/>
            <person name="Lokyitsang T."/>
            <person name="Lokyitsang Y."/>
            <person name="Lubonja R."/>
            <person name="Lui A."/>
            <person name="MacDonald P."/>
            <person name="Magnisalis V."/>
            <person name="Maru K."/>
            <person name="Matthews C."/>
            <person name="McCusker W."/>
            <person name="McDonough S."/>
            <person name="Mehta T."/>
            <person name="Meldrim J."/>
            <person name="Meneus L."/>
            <person name="Mihai O."/>
            <person name="Mihalev A."/>
            <person name="Mihova T."/>
            <person name="Mittelman R."/>
            <person name="Mlenga V."/>
            <person name="Montmayeur A."/>
            <person name="Mulrain L."/>
            <person name="Navidi A."/>
            <person name="Naylor J."/>
            <person name="Negash T."/>
            <person name="Nguyen T."/>
            <person name="Nguyen N."/>
            <person name="Nicol R."/>
            <person name="Norbu C."/>
            <person name="Norbu N."/>
            <person name="Novod N."/>
            <person name="O'Neill B."/>
            <person name="Osman S."/>
            <person name="Markiewicz E."/>
            <person name="Oyono O.L."/>
            <person name="Patti C."/>
            <person name="Phunkhang P."/>
            <person name="Pierre F."/>
            <person name="Priest M."/>
            <person name="Raghuraman S."/>
            <person name="Rege F."/>
            <person name="Reyes R."/>
            <person name="Rise C."/>
            <person name="Rogov P."/>
            <person name="Ross K."/>
            <person name="Ryan E."/>
            <person name="Settipalli S."/>
            <person name="Shea T."/>
            <person name="Sherpa N."/>
            <person name="Shi L."/>
            <person name="Shih D."/>
            <person name="Sparrow T."/>
            <person name="Spaulding J."/>
            <person name="Stalker J."/>
            <person name="Stange-Thomann N."/>
            <person name="Stavropoulos S."/>
            <person name="Stone C."/>
            <person name="Strader C."/>
            <person name="Tesfaye S."/>
            <person name="Thomson T."/>
            <person name="Thoulutsang Y."/>
            <person name="Thoulutsang D."/>
            <person name="Topham K."/>
            <person name="Topping I."/>
            <person name="Tsamla T."/>
            <person name="Vassiliev H."/>
            <person name="Vo A."/>
            <person name="Wangchuk T."/>
            <person name="Wangdi T."/>
            <person name="Weiand M."/>
            <person name="Wilkinson J."/>
            <person name="Wilson A."/>
            <person name="Yadav S."/>
            <person name="Young G."/>
            <person name="Yu Q."/>
            <person name="Zembek L."/>
            <person name="Zhong D."/>
            <person name="Zimmer A."/>
            <person name="Zwirko Z."/>
            <person name="Jaffe D.B."/>
            <person name="Alvarez P."/>
            <person name="Brockman W."/>
            <person name="Butler J."/>
            <person name="Chin C."/>
            <person name="Gnerre S."/>
            <person name="Grabherr M."/>
            <person name="Kleber M."/>
            <person name="Mauceli E."/>
            <person name="MacCallum I."/>
        </authorList>
    </citation>
    <scope>NUCLEOTIDE SEQUENCE [LARGE SCALE GENOMIC DNA]</scope>
    <source>
        <strain evidence="10">Tucson 15010-1051.87</strain>
    </source>
</reference>
<dbReference type="GO" id="GO:0006508">
    <property type="term" value="P:proteolysis"/>
    <property type="evidence" value="ECO:0007669"/>
    <property type="project" value="InterPro"/>
</dbReference>
<dbReference type="InterPro" id="IPR051487">
    <property type="entry name" value="Ser/Thr_Proteases_Immune/Dev"/>
</dbReference>
<dbReference type="InterPro" id="IPR043504">
    <property type="entry name" value="Peptidase_S1_PA_chymotrypsin"/>
</dbReference>
<evidence type="ECO:0000256" key="3">
    <source>
        <dbReference type="ARBA" id="ARBA00023157"/>
    </source>
</evidence>
<dbReference type="GO" id="GO:0004252">
    <property type="term" value="F:serine-type endopeptidase activity"/>
    <property type="evidence" value="ECO:0007669"/>
    <property type="project" value="InterPro"/>
</dbReference>
<dbReference type="OrthoDB" id="6261922at2759"/>
<dbReference type="InterPro" id="IPR001314">
    <property type="entry name" value="Peptidase_S1A"/>
</dbReference>
<dbReference type="InterPro" id="IPR041515">
    <property type="entry name" value="PPAF-2-like_Clip"/>
</dbReference>
<keyword evidence="2" id="KW-0964">Secreted</keyword>
<evidence type="ECO:0000256" key="1">
    <source>
        <dbReference type="ARBA" id="ARBA00004613"/>
    </source>
</evidence>
<dbReference type="CDD" id="cd00190">
    <property type="entry name" value="Tryp_SPc"/>
    <property type="match status" value="1"/>
</dbReference>